<keyword evidence="4" id="KW-0548">Nucleotidyltransferase</keyword>
<evidence type="ECO:0000256" key="11">
    <source>
        <dbReference type="ARBA" id="ARBA00022884"/>
    </source>
</evidence>
<feature type="compositionally biased region" description="Basic and acidic residues" evidence="17">
    <location>
        <begin position="1667"/>
        <end position="1695"/>
    </location>
</feature>
<evidence type="ECO:0000256" key="2">
    <source>
        <dbReference type="ARBA" id="ARBA00022670"/>
    </source>
</evidence>
<dbReference type="STRING" id="1077348.A0A2G8RXT0"/>
<dbReference type="PROSITE" id="PS50994">
    <property type="entry name" value="INTEGRASE"/>
    <property type="match status" value="1"/>
</dbReference>
<evidence type="ECO:0000256" key="17">
    <source>
        <dbReference type="SAM" id="MobiDB-lite"/>
    </source>
</evidence>
<dbReference type="Pfam" id="PF17917">
    <property type="entry name" value="RT_RNaseH"/>
    <property type="match status" value="1"/>
</dbReference>
<evidence type="ECO:0000256" key="12">
    <source>
        <dbReference type="ARBA" id="ARBA00022908"/>
    </source>
</evidence>
<dbReference type="InterPro" id="IPR041588">
    <property type="entry name" value="Integrase_H2C2"/>
</dbReference>
<dbReference type="GO" id="GO:0006508">
    <property type="term" value="P:proteolysis"/>
    <property type="evidence" value="ECO:0007669"/>
    <property type="project" value="UniProtKB-KW"/>
</dbReference>
<dbReference type="PANTHER" id="PTHR37984:SF5">
    <property type="entry name" value="PROTEIN NYNRIN-LIKE"/>
    <property type="match status" value="1"/>
</dbReference>
<dbReference type="CDD" id="cd00024">
    <property type="entry name" value="CD_CSD"/>
    <property type="match status" value="1"/>
</dbReference>
<keyword evidence="12" id="KW-0229">DNA integration</keyword>
<feature type="region of interest" description="Disordered" evidence="17">
    <location>
        <begin position="843"/>
        <end position="907"/>
    </location>
</feature>
<keyword evidence="5" id="KW-0540">Nuclease</keyword>
<keyword evidence="10" id="KW-0460">Magnesium</keyword>
<evidence type="ECO:0000256" key="3">
    <source>
        <dbReference type="ARBA" id="ARBA00022679"/>
    </source>
</evidence>
<dbReference type="GO" id="GO:0003887">
    <property type="term" value="F:DNA-directed DNA polymerase activity"/>
    <property type="evidence" value="ECO:0007669"/>
    <property type="project" value="UniProtKB-KW"/>
</dbReference>
<dbReference type="GO" id="GO:0015074">
    <property type="term" value="P:DNA integration"/>
    <property type="evidence" value="ECO:0007669"/>
    <property type="project" value="UniProtKB-KW"/>
</dbReference>
<dbReference type="InterPro" id="IPR043502">
    <property type="entry name" value="DNA/RNA_pol_sf"/>
</dbReference>
<dbReference type="SUPFAM" id="SSF56672">
    <property type="entry name" value="DNA/RNA polymerases"/>
    <property type="match status" value="1"/>
</dbReference>
<feature type="compositionally biased region" description="Polar residues" evidence="17">
    <location>
        <begin position="1732"/>
        <end position="1749"/>
    </location>
</feature>
<keyword evidence="16" id="KW-0233">DNA recombination</keyword>
<dbReference type="GO" id="GO:0004190">
    <property type="term" value="F:aspartic-type endopeptidase activity"/>
    <property type="evidence" value="ECO:0007669"/>
    <property type="project" value="UniProtKB-KW"/>
</dbReference>
<feature type="compositionally biased region" description="Basic residues" evidence="17">
    <location>
        <begin position="1782"/>
        <end position="1793"/>
    </location>
</feature>
<evidence type="ECO:0000313" key="20">
    <source>
        <dbReference type="EMBL" id="PIL26323.1"/>
    </source>
</evidence>
<dbReference type="GO" id="GO:0046872">
    <property type="term" value="F:metal ion binding"/>
    <property type="evidence" value="ECO:0007669"/>
    <property type="project" value="UniProtKB-KW"/>
</dbReference>
<dbReference type="InterPro" id="IPR012337">
    <property type="entry name" value="RNaseH-like_sf"/>
</dbReference>
<evidence type="ECO:0000256" key="15">
    <source>
        <dbReference type="ARBA" id="ARBA00023125"/>
    </source>
</evidence>
<dbReference type="CDD" id="cd00303">
    <property type="entry name" value="retropepsin_like"/>
    <property type="match status" value="1"/>
</dbReference>
<evidence type="ECO:0000256" key="10">
    <source>
        <dbReference type="ARBA" id="ARBA00022842"/>
    </source>
</evidence>
<dbReference type="Pfam" id="PF00078">
    <property type="entry name" value="RVT_1"/>
    <property type="match status" value="1"/>
</dbReference>
<dbReference type="Gene3D" id="2.40.70.10">
    <property type="entry name" value="Acid Proteases"/>
    <property type="match status" value="1"/>
</dbReference>
<evidence type="ECO:0000256" key="14">
    <source>
        <dbReference type="ARBA" id="ARBA00022932"/>
    </source>
</evidence>
<dbReference type="Pfam" id="PF24626">
    <property type="entry name" value="SH3_Tf2-1"/>
    <property type="match status" value="1"/>
</dbReference>
<evidence type="ECO:0000256" key="1">
    <source>
        <dbReference type="ARBA" id="ARBA00012493"/>
    </source>
</evidence>
<dbReference type="SUPFAM" id="SSF53098">
    <property type="entry name" value="Ribonuclease H-like"/>
    <property type="match status" value="1"/>
</dbReference>
<dbReference type="Gene3D" id="1.10.340.70">
    <property type="match status" value="1"/>
</dbReference>
<keyword evidence="6" id="KW-0479">Metal-binding</keyword>
<organism evidence="20 21">
    <name type="scientific">Ganoderma sinense ZZ0214-1</name>
    <dbReference type="NCBI Taxonomy" id="1077348"/>
    <lineage>
        <taxon>Eukaryota</taxon>
        <taxon>Fungi</taxon>
        <taxon>Dikarya</taxon>
        <taxon>Basidiomycota</taxon>
        <taxon>Agaricomycotina</taxon>
        <taxon>Agaricomycetes</taxon>
        <taxon>Polyporales</taxon>
        <taxon>Polyporaceae</taxon>
        <taxon>Ganoderma</taxon>
    </lineage>
</organism>
<dbReference type="InterPro" id="IPR021109">
    <property type="entry name" value="Peptidase_aspartic_dom_sf"/>
</dbReference>
<feature type="compositionally biased region" description="Basic and acidic residues" evidence="17">
    <location>
        <begin position="855"/>
        <end position="866"/>
    </location>
</feature>
<dbReference type="Gene3D" id="3.10.10.10">
    <property type="entry name" value="HIV Type 1 Reverse Transcriptase, subunit A, domain 1"/>
    <property type="match status" value="1"/>
</dbReference>
<keyword evidence="7" id="KW-0064">Aspartyl protease</keyword>
<dbReference type="CDD" id="cd01647">
    <property type="entry name" value="RT_LTR"/>
    <property type="match status" value="1"/>
</dbReference>
<evidence type="ECO:0000256" key="16">
    <source>
        <dbReference type="ARBA" id="ARBA00023172"/>
    </source>
</evidence>
<dbReference type="Pfam" id="PF17921">
    <property type="entry name" value="Integrase_H2C2"/>
    <property type="match status" value="1"/>
</dbReference>
<dbReference type="OrthoDB" id="1750432at2759"/>
<dbReference type="Gene3D" id="3.30.420.10">
    <property type="entry name" value="Ribonuclease H-like superfamily/Ribonuclease H"/>
    <property type="match status" value="1"/>
</dbReference>
<dbReference type="EC" id="2.7.7.49" evidence="1"/>
<proteinExistence type="predicted"/>
<feature type="region of interest" description="Disordered" evidence="17">
    <location>
        <begin position="1667"/>
        <end position="1705"/>
    </location>
</feature>
<keyword evidence="21" id="KW-1185">Reference proteome</keyword>
<dbReference type="CDD" id="cd09274">
    <property type="entry name" value="RNase_HI_RT_Ty3"/>
    <property type="match status" value="1"/>
</dbReference>
<dbReference type="InterPro" id="IPR050951">
    <property type="entry name" value="Retrovirus_Pol_polyprotein"/>
</dbReference>
<dbReference type="GO" id="GO:0004519">
    <property type="term" value="F:endonuclease activity"/>
    <property type="evidence" value="ECO:0007669"/>
    <property type="project" value="UniProtKB-KW"/>
</dbReference>
<dbReference type="InterPro" id="IPR001584">
    <property type="entry name" value="Integrase_cat-core"/>
</dbReference>
<keyword evidence="3" id="KW-0808">Transferase</keyword>
<evidence type="ECO:0000256" key="8">
    <source>
        <dbReference type="ARBA" id="ARBA00022759"/>
    </source>
</evidence>
<reference evidence="20 21" key="1">
    <citation type="journal article" date="2015" name="Sci. Rep.">
        <title>Chromosome-level genome map provides insights into diverse defense mechanisms in the medicinal fungus Ganoderma sinense.</title>
        <authorList>
            <person name="Zhu Y."/>
            <person name="Xu J."/>
            <person name="Sun C."/>
            <person name="Zhou S."/>
            <person name="Xu H."/>
            <person name="Nelson D.R."/>
            <person name="Qian J."/>
            <person name="Song J."/>
            <person name="Luo H."/>
            <person name="Xiang L."/>
            <person name="Li Y."/>
            <person name="Xu Z."/>
            <person name="Ji A."/>
            <person name="Wang L."/>
            <person name="Lu S."/>
            <person name="Hayward A."/>
            <person name="Sun W."/>
            <person name="Li X."/>
            <person name="Schwartz D.C."/>
            <person name="Wang Y."/>
            <person name="Chen S."/>
        </authorList>
    </citation>
    <scope>NUCLEOTIDE SEQUENCE [LARGE SCALE GENOMIC DNA]</scope>
    <source>
        <strain evidence="20 21">ZZ0214-1</strain>
    </source>
</reference>
<evidence type="ECO:0000256" key="4">
    <source>
        <dbReference type="ARBA" id="ARBA00022695"/>
    </source>
</evidence>
<dbReference type="GO" id="GO:0005634">
    <property type="term" value="C:nucleus"/>
    <property type="evidence" value="ECO:0007669"/>
    <property type="project" value="UniProtKB-ARBA"/>
</dbReference>
<dbReference type="GO" id="GO:0003677">
    <property type="term" value="F:DNA binding"/>
    <property type="evidence" value="ECO:0007669"/>
    <property type="project" value="UniProtKB-KW"/>
</dbReference>
<dbReference type="Gene3D" id="3.30.70.270">
    <property type="match status" value="2"/>
</dbReference>
<dbReference type="GO" id="GO:0006310">
    <property type="term" value="P:DNA recombination"/>
    <property type="evidence" value="ECO:0007669"/>
    <property type="project" value="UniProtKB-KW"/>
</dbReference>
<keyword evidence="13" id="KW-0695">RNA-directed DNA polymerase</keyword>
<evidence type="ECO:0000259" key="19">
    <source>
        <dbReference type="PROSITE" id="PS50994"/>
    </source>
</evidence>
<evidence type="ECO:0000256" key="6">
    <source>
        <dbReference type="ARBA" id="ARBA00022723"/>
    </source>
</evidence>
<evidence type="ECO:0000256" key="5">
    <source>
        <dbReference type="ARBA" id="ARBA00022722"/>
    </source>
</evidence>
<feature type="compositionally biased region" description="Acidic residues" evidence="17">
    <location>
        <begin position="1757"/>
        <end position="1777"/>
    </location>
</feature>
<keyword evidence="9" id="KW-0378">Hydrolase</keyword>
<keyword evidence="8" id="KW-0255">Endonuclease</keyword>
<dbReference type="GO" id="GO:0003723">
    <property type="term" value="F:RNA binding"/>
    <property type="evidence" value="ECO:0007669"/>
    <property type="project" value="UniProtKB-KW"/>
</dbReference>
<dbReference type="PROSITE" id="PS50878">
    <property type="entry name" value="RT_POL"/>
    <property type="match status" value="1"/>
</dbReference>
<keyword evidence="2" id="KW-0645">Protease</keyword>
<dbReference type="InterPro" id="IPR016197">
    <property type="entry name" value="Chromo-like_dom_sf"/>
</dbReference>
<evidence type="ECO:0000313" key="21">
    <source>
        <dbReference type="Proteomes" id="UP000230002"/>
    </source>
</evidence>
<dbReference type="Proteomes" id="UP000230002">
    <property type="component" value="Unassembled WGS sequence"/>
</dbReference>
<keyword evidence="15" id="KW-0238">DNA-binding</keyword>
<gene>
    <name evidence="20" type="ORF">GSI_12079</name>
</gene>
<dbReference type="InterPro" id="IPR043128">
    <property type="entry name" value="Rev_trsase/Diguanyl_cyclase"/>
</dbReference>
<dbReference type="InterPro" id="IPR056924">
    <property type="entry name" value="SH3_Tf2-1"/>
</dbReference>
<evidence type="ECO:0000256" key="13">
    <source>
        <dbReference type="ARBA" id="ARBA00022918"/>
    </source>
</evidence>
<feature type="domain" description="Integrase catalytic" evidence="19">
    <location>
        <begin position="1098"/>
        <end position="1261"/>
    </location>
</feature>
<accession>A0A2G8RXT0</accession>
<feature type="domain" description="Reverse transcriptase" evidence="18">
    <location>
        <begin position="350"/>
        <end position="536"/>
    </location>
</feature>
<dbReference type="Pfam" id="PF08284">
    <property type="entry name" value="RVP_2"/>
    <property type="match status" value="1"/>
</dbReference>
<evidence type="ECO:0000256" key="9">
    <source>
        <dbReference type="ARBA" id="ARBA00022801"/>
    </source>
</evidence>
<dbReference type="EMBL" id="AYKW01000045">
    <property type="protein sequence ID" value="PIL26323.1"/>
    <property type="molecule type" value="Genomic_DNA"/>
</dbReference>
<dbReference type="InterPro" id="IPR041373">
    <property type="entry name" value="RT_RNaseH"/>
</dbReference>
<comment type="caution">
    <text evidence="20">The sequence shown here is derived from an EMBL/GenBank/DDBJ whole genome shotgun (WGS) entry which is preliminary data.</text>
</comment>
<dbReference type="InterPro" id="IPR036397">
    <property type="entry name" value="RNaseH_sf"/>
</dbReference>
<dbReference type="SUPFAM" id="SSF50630">
    <property type="entry name" value="Acid proteases"/>
    <property type="match status" value="1"/>
</dbReference>
<sequence>MALVLEERLNEAIAYPSGFSGDRSTARFHCFQLGDMVEILDHYLAMSINVSCELLQNPRLDFRDWYAHAALRHQAEFASPEFELDDLEGELTVLFASEPAPNPEPADLTVELNAAQPGKRGKKDEPDNLTVQRNAAIPRDLRRVIPEPIVVVVLINGQPACALLDTGSLADFMSAKLAHQLKVDAFELAKPMPLHLAVQGSRAKINYGCTAQIEYQSICAKRYFDIINLLNYDVILGTPFFYQHRVLTGFNPTKVVIGSTMPLAIEGKQARVLESRAAEMFEDRLEAARAKLREYAAPICKEASDSPLPPLRAINHAIPLKDESKIYSWRPSRCPDALRHLWSEKREAYLKSGRWKMTNARNTSPMLLLTKPGTGVKGIPPCLRVVCDLCERNTNTHKVTSPLLDMEGILRCISRKPYRSLIDGKDAYEQIRIEPAHVPHTAMTTPDGNMVSLVLQQGDCNAVATYQTLMNHIFAPYIGVFLDVYLDDIAVYSDTLELHIKHISLVVDILRKEQLYLSASKLKFLCAEMKVLGRIVDDKGIRMDPDKVDNVLNWKVPTNRELLRGFLGSVGYLADDIATVRIPMGVLSSLTGTEISFRWEYTYQRAFDEIKKLLHAHREHHRVPLDYSEDAPRIWLVTDGSHGGVAGVVTQGDDFRKGKVAAFFSAKLSSAQMNYPVHEIEMLAGVESMRRHRDILLGCTFTWVTDHKGLTHLLKQRNLSGRQARWLEHISEFNFEVEYVPGIENVLADALSRIYAHDRPGTVRAPSEYTFFDEEGDFASTLSSFSISTPVIVDPEAIIAIDEDAPPTRVLQPRPPRVPPLAERPTRQTRVLTAVPAPVNIAATASDAPPTPVGGERKLPEPDRDGAGVVPTTLTGSITPRTAEGRRTRRARVDVPPAETGRPETAQEFSKCIQRVTLRLPNGGRQEGACPMDSANGQQPTDQVTLPDEYQPVAPPLEQENQFLSYLSQNTEGLDLLGVLKGRYTEDKFFASISENAKHFKNFLVKDGLVFVRDNHKLLLCVPDIQVNDRSAREIVIRHAHSLLAHLGTHRTLTLLRDHLWWKSMAADVQKYCETCMTCKRSKPDNQKPYGLLNPLSVPSRPWQTIAVDFVGPLPESTNRDGTFDEITTIIDLHSGMVHLVPSRQDYKAPEVAELMFAEVYRLHGMPESIVSDRDVLFTSLFWTHLNKLIGVELRMSSAYHPQSDGSAERANRTVGQMLKQCIGPNQKDWVRKLPAIEFAINLARNESTGFAPFFLNTGRMPRAMVWDSATQDEYPGVRVFAQRVKNAVMAAHDSILAARVKQTRNANRHRRPAPFAAGDLVYISTLNISLPKGYARKLAPKYIGPYRIVRDFGNSSYQIDLPSNLRRRGIHNVFHASLLRVHIPNDDRLFPGRLDSQVAELEDRDNEWAIEKIVSHRGRGGDAVFEALWKSGDRTWVPYSTVRHLGALTAYLEAMGADGVSDLDEGSGTPPSDPQVFLGFLRVPTRRHEPIKRKTLVPQSSPSSTILDSTSLPLTLELFSIAFSMPLQHSRLDPNRPGFTLLDENGVPHSWVLAQFREFVRFDRDLRSGAVSAANLIIPGDYGFFTALFNSDTDCLYQFSSFDPATNSTTVRGAPIPAQLLDELDPPPTVTFAEPAPAEPQFTPQRIRTIERMLWGSAEREARYLERRDSMQDRRTEDRKRKRIEHCAADEARASKPPPFTTATSSTGILAVAAGSSGGATILSTAAPRGSGSSCPAAGTSSGSSTHQATRREASPMEEDKDAEGEDDTELLEYTEEALSGKKKAGKGKKRQ</sequence>
<feature type="region of interest" description="Disordered" evidence="17">
    <location>
        <begin position="1725"/>
        <end position="1793"/>
    </location>
</feature>
<keyword evidence="11" id="KW-0694">RNA-binding</keyword>
<dbReference type="InterPro" id="IPR000477">
    <property type="entry name" value="RT_dom"/>
</dbReference>
<name>A0A2G8RXT0_9APHY</name>
<evidence type="ECO:0000256" key="7">
    <source>
        <dbReference type="ARBA" id="ARBA00022750"/>
    </source>
</evidence>
<dbReference type="GO" id="GO:0003964">
    <property type="term" value="F:RNA-directed DNA polymerase activity"/>
    <property type="evidence" value="ECO:0007669"/>
    <property type="project" value="UniProtKB-KW"/>
</dbReference>
<keyword evidence="14" id="KW-0239">DNA-directed DNA polymerase</keyword>
<dbReference type="SUPFAM" id="SSF54160">
    <property type="entry name" value="Chromo domain-like"/>
    <property type="match status" value="1"/>
</dbReference>
<protein>
    <recommendedName>
        <fullName evidence="1">RNA-directed DNA polymerase</fullName>
        <ecNumber evidence="1">2.7.7.49</ecNumber>
    </recommendedName>
</protein>
<dbReference type="PANTHER" id="PTHR37984">
    <property type="entry name" value="PROTEIN CBG26694"/>
    <property type="match status" value="1"/>
</dbReference>
<evidence type="ECO:0000259" key="18">
    <source>
        <dbReference type="PROSITE" id="PS50878"/>
    </source>
</evidence>